<evidence type="ECO:0000256" key="4">
    <source>
        <dbReference type="PROSITE-ProRule" id="PRU00473"/>
    </source>
</evidence>
<evidence type="ECO:0000256" key="3">
    <source>
        <dbReference type="ARBA" id="ARBA00023237"/>
    </source>
</evidence>
<dbReference type="KEGG" id="chih:GWR21_26280"/>
<evidence type="ECO:0000256" key="5">
    <source>
        <dbReference type="SAM" id="MobiDB-lite"/>
    </source>
</evidence>
<feature type="chain" id="PRO_5025666488" evidence="6">
    <location>
        <begin position="22"/>
        <end position="597"/>
    </location>
</feature>
<dbReference type="PRINTS" id="PR01021">
    <property type="entry name" value="OMPADOMAIN"/>
</dbReference>
<organism evidence="8 9">
    <name type="scientific">Chitinophaga agri</name>
    <dbReference type="NCBI Taxonomy" id="2703787"/>
    <lineage>
        <taxon>Bacteria</taxon>
        <taxon>Pseudomonadati</taxon>
        <taxon>Bacteroidota</taxon>
        <taxon>Chitinophagia</taxon>
        <taxon>Chitinophagales</taxon>
        <taxon>Chitinophagaceae</taxon>
        <taxon>Chitinophaga</taxon>
    </lineage>
</organism>
<dbReference type="EMBL" id="CP048113">
    <property type="protein sequence ID" value="QHS62965.1"/>
    <property type="molecule type" value="Genomic_DNA"/>
</dbReference>
<dbReference type="Gene3D" id="3.30.1330.60">
    <property type="entry name" value="OmpA-like domain"/>
    <property type="match status" value="1"/>
</dbReference>
<dbReference type="SUPFAM" id="SSF82171">
    <property type="entry name" value="DPP6 N-terminal domain-like"/>
    <property type="match status" value="1"/>
</dbReference>
<dbReference type="GO" id="GO:0009279">
    <property type="term" value="C:cell outer membrane"/>
    <property type="evidence" value="ECO:0007669"/>
    <property type="project" value="UniProtKB-SubCell"/>
</dbReference>
<keyword evidence="2 4" id="KW-0472">Membrane</keyword>
<protein>
    <submittedName>
        <fullName evidence="8">OmpA family protein</fullName>
    </submittedName>
</protein>
<keyword evidence="3" id="KW-0998">Cell outer membrane</keyword>
<dbReference type="PANTHER" id="PTHR30329">
    <property type="entry name" value="STATOR ELEMENT OF FLAGELLAR MOTOR COMPLEX"/>
    <property type="match status" value="1"/>
</dbReference>
<dbReference type="InterPro" id="IPR011990">
    <property type="entry name" value="TPR-like_helical_dom_sf"/>
</dbReference>
<comment type="subcellular location">
    <subcellularLocation>
        <location evidence="1">Cell outer membrane</location>
    </subcellularLocation>
</comment>
<dbReference type="CDD" id="cd07185">
    <property type="entry name" value="OmpA_C-like"/>
    <property type="match status" value="1"/>
</dbReference>
<dbReference type="RefSeq" id="WP_162334689.1">
    <property type="nucleotide sequence ID" value="NZ_CP048113.1"/>
</dbReference>
<feature type="domain" description="OmpA-like" evidence="7">
    <location>
        <begin position="474"/>
        <end position="597"/>
    </location>
</feature>
<evidence type="ECO:0000313" key="9">
    <source>
        <dbReference type="Proteomes" id="UP000476411"/>
    </source>
</evidence>
<gene>
    <name evidence="8" type="ORF">GWR21_26280</name>
</gene>
<name>A0A6B9ZPA2_9BACT</name>
<dbReference type="InterPro" id="IPR006665">
    <property type="entry name" value="OmpA-like"/>
</dbReference>
<dbReference type="InterPro" id="IPR011042">
    <property type="entry name" value="6-blade_b-propeller_TolB-like"/>
</dbReference>
<feature type="compositionally biased region" description="Basic and acidic residues" evidence="5">
    <location>
        <begin position="580"/>
        <end position="591"/>
    </location>
</feature>
<dbReference type="PROSITE" id="PS51123">
    <property type="entry name" value="OMPA_2"/>
    <property type="match status" value="1"/>
</dbReference>
<dbReference type="Gene3D" id="1.25.40.10">
    <property type="entry name" value="Tetratricopeptide repeat domain"/>
    <property type="match status" value="1"/>
</dbReference>
<dbReference type="SUPFAM" id="SSF48452">
    <property type="entry name" value="TPR-like"/>
    <property type="match status" value="1"/>
</dbReference>
<evidence type="ECO:0000256" key="1">
    <source>
        <dbReference type="ARBA" id="ARBA00004442"/>
    </source>
</evidence>
<proteinExistence type="predicted"/>
<dbReference type="InterPro" id="IPR036737">
    <property type="entry name" value="OmpA-like_sf"/>
</dbReference>
<dbReference type="Gene3D" id="2.120.10.30">
    <property type="entry name" value="TolB, C-terminal domain"/>
    <property type="match status" value="1"/>
</dbReference>
<feature type="signal peptide" evidence="6">
    <location>
        <begin position="1"/>
        <end position="21"/>
    </location>
</feature>
<dbReference type="SUPFAM" id="SSF103088">
    <property type="entry name" value="OmpA-like"/>
    <property type="match status" value="1"/>
</dbReference>
<dbReference type="InterPro" id="IPR006664">
    <property type="entry name" value="OMP_bac"/>
</dbReference>
<dbReference type="Pfam" id="PF00691">
    <property type="entry name" value="OmpA"/>
    <property type="match status" value="1"/>
</dbReference>
<dbReference type="Pfam" id="PF07676">
    <property type="entry name" value="PD40"/>
    <property type="match status" value="2"/>
</dbReference>
<dbReference type="InterPro" id="IPR011659">
    <property type="entry name" value="WD40"/>
</dbReference>
<evidence type="ECO:0000259" key="7">
    <source>
        <dbReference type="PROSITE" id="PS51123"/>
    </source>
</evidence>
<reference evidence="8 9" key="1">
    <citation type="submission" date="2020-01" db="EMBL/GenBank/DDBJ databases">
        <title>Complete genome sequence of Chitinophaga sp. H33E-04 isolated from quinoa roots.</title>
        <authorList>
            <person name="Weon H.-Y."/>
            <person name="Lee S.A."/>
        </authorList>
    </citation>
    <scope>NUCLEOTIDE SEQUENCE [LARGE SCALE GENOMIC DNA]</scope>
    <source>
        <strain evidence="8 9">H33E-04</strain>
    </source>
</reference>
<evidence type="ECO:0000256" key="2">
    <source>
        <dbReference type="ARBA" id="ARBA00023136"/>
    </source>
</evidence>
<keyword evidence="6" id="KW-0732">Signal</keyword>
<dbReference type="AlphaFoldDB" id="A0A6B9ZPA2"/>
<evidence type="ECO:0000256" key="6">
    <source>
        <dbReference type="SAM" id="SignalP"/>
    </source>
</evidence>
<evidence type="ECO:0000313" key="8">
    <source>
        <dbReference type="EMBL" id="QHS62965.1"/>
    </source>
</evidence>
<dbReference type="PANTHER" id="PTHR30329:SF21">
    <property type="entry name" value="LIPOPROTEIN YIAD-RELATED"/>
    <property type="match status" value="1"/>
</dbReference>
<feature type="region of interest" description="Disordered" evidence="5">
    <location>
        <begin position="565"/>
        <end position="597"/>
    </location>
</feature>
<accession>A0A6B9ZPA2</accession>
<sequence>MKRIFLTVAMFSAIHASKAQVAVAYNYLRSADYYYKNAEYSSAAPYYEKYLAGSRKIVSDAAYRPYNTQQSSKKSLAAVSSEQQAIYKLAESYRLLHDYSKAVPWYAEAVSFDKTVYPLAGYHYAVALRALGRHELAEKAFTSFLETYTTEDNYRATAQRELENLRFVIAEMAKPDLNLYKVEKASSVINPVGANYAPVWFKDNVLVFTSTRPDKDAKGHAFVNRLYSASYATGQPDTVSQLTIAQPKDVDQGVIALTPDGNTLFLTRWTVKQGKKSAAIYSSQRTGETWSEPVLLDTVLNVTGFSSQQPFVTPDGKRLIYASDRPGGVGGFDLWEAELNGEGKPFYTKNLGPVINTAWNEEAPYYHAASGLLVFSTDGRVGMGGFDFFYSKDSAGAWSAPVNFGYPVNSVKDDMYFTSKGSKENILESVWLSSDRDAACCLELFSLTKVVPPPPPPPPAPKPEPTTVVALEPPATDGPIVLENVYYDFNESYLQPASFPSLDRLVAMLKKYPAIVIELSAHTDSKGSNDLNEKLSDARAKSCVDYLVSQGIESSRLQFKGYAANRPVAPNTNPDGSDNPEGRARNRRTEFRIISGR</sequence>
<dbReference type="Proteomes" id="UP000476411">
    <property type="component" value="Chromosome"/>
</dbReference>
<keyword evidence="9" id="KW-1185">Reference proteome</keyword>
<dbReference type="InterPro" id="IPR050330">
    <property type="entry name" value="Bact_OuterMem_StrucFunc"/>
</dbReference>